<proteinExistence type="predicted"/>
<gene>
    <name evidence="1" type="ORF">DAQ1742_03541</name>
</gene>
<dbReference type="AlphaFoldDB" id="A0A375AEM5"/>
<dbReference type="KEGG" id="daq:DAQ1742_03541"/>
<reference evidence="1 2" key="1">
    <citation type="submission" date="2016-09" db="EMBL/GenBank/DDBJ databases">
        <authorList>
            <person name="Reverchon S."/>
            <person name="Nasser W."/>
            <person name="Leonard S."/>
            <person name="Brochier C."/>
            <person name="Duprey A."/>
        </authorList>
    </citation>
    <scope>NUCLEOTIDE SEQUENCE [LARGE SCALE GENOMIC DNA]</scope>
    <source>
        <strain evidence="1 2">174/2</strain>
    </source>
</reference>
<organism evidence="1 2">
    <name type="scientific">Dickeya aquatica</name>
    <dbReference type="NCBI Taxonomy" id="1401087"/>
    <lineage>
        <taxon>Bacteria</taxon>
        <taxon>Pseudomonadati</taxon>
        <taxon>Pseudomonadota</taxon>
        <taxon>Gammaproteobacteria</taxon>
        <taxon>Enterobacterales</taxon>
        <taxon>Pectobacteriaceae</taxon>
        <taxon>Dickeya</taxon>
    </lineage>
</organism>
<protein>
    <submittedName>
        <fullName evidence="1">Uncharacterized protein</fullName>
    </submittedName>
</protein>
<accession>A0A375AEM5</accession>
<dbReference type="EMBL" id="LT615367">
    <property type="protein sequence ID" value="SLM64341.1"/>
    <property type="molecule type" value="Genomic_DNA"/>
</dbReference>
<name>A0A375AEM5_9GAMM</name>
<dbReference type="Proteomes" id="UP000294820">
    <property type="component" value="Chromosome 1"/>
</dbReference>
<sequence>MNSALHDVFPSVRYGAIPARFFAAGSHDAWKNAQGLEPLHSLSVGPECNVTYLSSVL</sequence>
<evidence type="ECO:0000313" key="2">
    <source>
        <dbReference type="Proteomes" id="UP000294820"/>
    </source>
</evidence>
<evidence type="ECO:0000313" key="1">
    <source>
        <dbReference type="EMBL" id="SLM64341.1"/>
    </source>
</evidence>
<keyword evidence="2" id="KW-1185">Reference proteome</keyword>